<accession>A0A2T1LYS8</accession>
<keyword evidence="3 9" id="KW-0548">Nucleotidyltransferase</keyword>
<keyword evidence="2 9" id="KW-0808">Transferase</keyword>
<keyword evidence="5" id="KW-0067">ATP-binding</keyword>
<keyword evidence="6" id="KW-0119">Carbohydrate metabolism</keyword>
<evidence type="ECO:0000313" key="10">
    <source>
        <dbReference type="Proteomes" id="UP000239001"/>
    </source>
</evidence>
<comment type="catalytic activity">
    <reaction evidence="7">
        <text>D-glycero-beta-D-manno-heptose 1-phosphate + ATP + H(+) = ADP-D-glycero-beta-D-manno-heptose + diphosphate</text>
        <dbReference type="Rhea" id="RHEA:27465"/>
        <dbReference type="ChEBI" id="CHEBI:15378"/>
        <dbReference type="ChEBI" id="CHEBI:30616"/>
        <dbReference type="ChEBI" id="CHEBI:33019"/>
        <dbReference type="ChEBI" id="CHEBI:59967"/>
        <dbReference type="ChEBI" id="CHEBI:61593"/>
        <dbReference type="EC" id="2.7.7.70"/>
    </reaction>
</comment>
<dbReference type="Proteomes" id="UP000239001">
    <property type="component" value="Unassembled WGS sequence"/>
</dbReference>
<dbReference type="GO" id="GO:0005524">
    <property type="term" value="F:ATP binding"/>
    <property type="evidence" value="ECO:0007669"/>
    <property type="project" value="UniProtKB-KW"/>
</dbReference>
<evidence type="ECO:0000256" key="5">
    <source>
        <dbReference type="ARBA" id="ARBA00022840"/>
    </source>
</evidence>
<evidence type="ECO:0000256" key="2">
    <source>
        <dbReference type="ARBA" id="ARBA00022679"/>
    </source>
</evidence>
<dbReference type="NCBIfam" id="TIGR02199">
    <property type="entry name" value="rfaE_dom_II"/>
    <property type="match status" value="1"/>
</dbReference>
<dbReference type="InterPro" id="IPR004821">
    <property type="entry name" value="Cyt_trans-like"/>
</dbReference>
<dbReference type="PANTHER" id="PTHR43793">
    <property type="entry name" value="FAD SYNTHASE"/>
    <property type="match status" value="1"/>
</dbReference>
<reference evidence="9 10" key="2">
    <citation type="submission" date="2018-03" db="EMBL/GenBank/DDBJ databases">
        <authorList>
            <person name="Keele B.F."/>
        </authorList>
    </citation>
    <scope>NUCLEOTIDE SEQUENCE [LARGE SCALE GENOMIC DNA]</scope>
    <source>
        <strain evidence="9 10">CCALA 016</strain>
    </source>
</reference>
<dbReference type="Pfam" id="PF01467">
    <property type="entry name" value="CTP_transf_like"/>
    <property type="match status" value="1"/>
</dbReference>
<keyword evidence="10" id="KW-1185">Reference proteome</keyword>
<feature type="domain" description="Cytidyltransferase-like" evidence="8">
    <location>
        <begin position="26"/>
        <end position="148"/>
    </location>
</feature>
<evidence type="ECO:0000256" key="7">
    <source>
        <dbReference type="ARBA" id="ARBA00047428"/>
    </source>
</evidence>
<sequence>MTAVYTLNELEKAIATHPKQWRPLVFTNGCFDLLHVGHIRYLSAAKTYGKALVVGINSDQSVRTIKPSKTGSPPRPIIPDSQRAEVIAALKSVDGVVIFSETTATNLIETLKPDIYVKGGDYTLNTLPETPTVQAYGGKIELVKIEIPTSTSRIIEHITRNKL</sequence>
<dbReference type="AlphaFoldDB" id="A0A2T1LYS8"/>
<evidence type="ECO:0000256" key="1">
    <source>
        <dbReference type="ARBA" id="ARBA00012519"/>
    </source>
</evidence>
<gene>
    <name evidence="9" type="primary">rfaE2</name>
    <name evidence="9" type="ORF">C7H19_09990</name>
</gene>
<evidence type="ECO:0000313" key="9">
    <source>
        <dbReference type="EMBL" id="PSF37489.1"/>
    </source>
</evidence>
<protein>
    <recommendedName>
        <fullName evidence="1">D-glycero-beta-D-manno-heptose 1-phosphate adenylyltransferase</fullName>
        <ecNumber evidence="1">2.7.7.70</ecNumber>
    </recommendedName>
</protein>
<dbReference type="RefSeq" id="WP_106456730.1">
    <property type="nucleotide sequence ID" value="NZ_PXOH01000008.1"/>
</dbReference>
<dbReference type="Gene3D" id="3.40.50.620">
    <property type="entry name" value="HUPs"/>
    <property type="match status" value="1"/>
</dbReference>
<dbReference type="InterPro" id="IPR050385">
    <property type="entry name" value="Archaeal_FAD_synthase"/>
</dbReference>
<evidence type="ECO:0000259" key="8">
    <source>
        <dbReference type="Pfam" id="PF01467"/>
    </source>
</evidence>
<organism evidence="9 10">
    <name type="scientific">Aphanothece hegewaldii CCALA 016</name>
    <dbReference type="NCBI Taxonomy" id="2107694"/>
    <lineage>
        <taxon>Bacteria</taxon>
        <taxon>Bacillati</taxon>
        <taxon>Cyanobacteriota</taxon>
        <taxon>Cyanophyceae</taxon>
        <taxon>Oscillatoriophycideae</taxon>
        <taxon>Chroococcales</taxon>
        <taxon>Aphanothecaceae</taxon>
        <taxon>Aphanothece</taxon>
    </lineage>
</organism>
<dbReference type="EMBL" id="PXOH01000008">
    <property type="protein sequence ID" value="PSF37489.1"/>
    <property type="molecule type" value="Genomic_DNA"/>
</dbReference>
<keyword evidence="4" id="KW-0547">Nucleotide-binding</keyword>
<reference evidence="9 10" key="1">
    <citation type="submission" date="2018-03" db="EMBL/GenBank/DDBJ databases">
        <title>The ancient ancestry and fast evolution of plastids.</title>
        <authorList>
            <person name="Moore K.R."/>
            <person name="Magnabosco C."/>
            <person name="Momper L."/>
            <person name="Gold D.A."/>
            <person name="Bosak T."/>
            <person name="Fournier G.P."/>
        </authorList>
    </citation>
    <scope>NUCLEOTIDE SEQUENCE [LARGE SCALE GENOMIC DNA]</scope>
    <source>
        <strain evidence="9 10">CCALA 016</strain>
    </source>
</reference>
<evidence type="ECO:0000256" key="3">
    <source>
        <dbReference type="ARBA" id="ARBA00022695"/>
    </source>
</evidence>
<dbReference type="GO" id="GO:0005975">
    <property type="term" value="P:carbohydrate metabolic process"/>
    <property type="evidence" value="ECO:0007669"/>
    <property type="project" value="InterPro"/>
</dbReference>
<dbReference type="PANTHER" id="PTHR43793:SF2">
    <property type="entry name" value="BIFUNCTIONAL PROTEIN HLDE"/>
    <property type="match status" value="1"/>
</dbReference>
<dbReference type="GO" id="GO:0016779">
    <property type="term" value="F:nucleotidyltransferase activity"/>
    <property type="evidence" value="ECO:0007669"/>
    <property type="project" value="UniProtKB-KW"/>
</dbReference>
<dbReference type="EC" id="2.7.7.70" evidence="1"/>
<evidence type="ECO:0000256" key="6">
    <source>
        <dbReference type="ARBA" id="ARBA00023277"/>
    </source>
</evidence>
<name>A0A2T1LYS8_9CHRO</name>
<dbReference type="OrthoDB" id="9802794at2"/>
<dbReference type="SUPFAM" id="SSF52374">
    <property type="entry name" value="Nucleotidylyl transferase"/>
    <property type="match status" value="1"/>
</dbReference>
<comment type="caution">
    <text evidence="9">The sequence shown here is derived from an EMBL/GenBank/DDBJ whole genome shotgun (WGS) entry which is preliminary data.</text>
</comment>
<dbReference type="GO" id="GO:0016773">
    <property type="term" value="F:phosphotransferase activity, alcohol group as acceptor"/>
    <property type="evidence" value="ECO:0007669"/>
    <property type="project" value="InterPro"/>
</dbReference>
<dbReference type="NCBIfam" id="TIGR00125">
    <property type="entry name" value="cyt_tran_rel"/>
    <property type="match status" value="1"/>
</dbReference>
<dbReference type="InterPro" id="IPR014729">
    <property type="entry name" value="Rossmann-like_a/b/a_fold"/>
</dbReference>
<proteinExistence type="predicted"/>
<dbReference type="InterPro" id="IPR011914">
    <property type="entry name" value="RfaE_dom_II"/>
</dbReference>
<evidence type="ECO:0000256" key="4">
    <source>
        <dbReference type="ARBA" id="ARBA00022741"/>
    </source>
</evidence>